<accession>A0AAD8HM79</accession>
<dbReference type="InterPro" id="IPR038898">
    <property type="entry name" value="BROX"/>
</dbReference>
<dbReference type="AlphaFoldDB" id="A0AAD8HM79"/>
<dbReference type="PANTHER" id="PTHR23032">
    <property type="entry name" value="BRO1 DOMAIN-CONTAINING PROTEIN BROX"/>
    <property type="match status" value="1"/>
</dbReference>
<evidence type="ECO:0000256" key="1">
    <source>
        <dbReference type="ARBA" id="ARBA00008901"/>
    </source>
</evidence>
<dbReference type="EMBL" id="JAUIZM010000008">
    <property type="protein sequence ID" value="KAK1369830.1"/>
    <property type="molecule type" value="Genomic_DNA"/>
</dbReference>
<dbReference type="Gene3D" id="1.25.40.280">
    <property type="entry name" value="alix/aip1 like domains"/>
    <property type="match status" value="1"/>
</dbReference>
<dbReference type="Proteomes" id="UP001237642">
    <property type="component" value="Unassembled WGS sequence"/>
</dbReference>
<keyword evidence="4" id="KW-1185">Reference proteome</keyword>
<feature type="domain" description="BRO1" evidence="2">
    <location>
        <begin position="1"/>
        <end position="414"/>
    </location>
</feature>
<reference evidence="3" key="2">
    <citation type="submission" date="2023-05" db="EMBL/GenBank/DDBJ databases">
        <authorList>
            <person name="Schelkunov M.I."/>
        </authorList>
    </citation>
    <scope>NUCLEOTIDE SEQUENCE</scope>
    <source>
        <strain evidence="3">Hsosn_3</strain>
        <tissue evidence="3">Leaf</tissue>
    </source>
</reference>
<evidence type="ECO:0000313" key="3">
    <source>
        <dbReference type="EMBL" id="KAK1369830.1"/>
    </source>
</evidence>
<dbReference type="PANTHER" id="PTHR23032:SF2">
    <property type="entry name" value="ENDOSOMAL TARGETING BRO1-LIKE DOMAIN-CONTAINING PROTEIN"/>
    <property type="match status" value="1"/>
</dbReference>
<comment type="caution">
    <text evidence="3">The sequence shown here is derived from an EMBL/GenBank/DDBJ whole genome shotgun (WGS) entry which is preliminary data.</text>
</comment>
<name>A0AAD8HM79_9APIA</name>
<gene>
    <name evidence="3" type="ORF">POM88_035922</name>
</gene>
<comment type="similarity">
    <text evidence="1">Belongs to the BROX family.</text>
</comment>
<evidence type="ECO:0000259" key="2">
    <source>
        <dbReference type="PROSITE" id="PS51180"/>
    </source>
</evidence>
<dbReference type="SMART" id="SM01041">
    <property type="entry name" value="BRO1"/>
    <property type="match status" value="1"/>
</dbReference>
<organism evidence="3 4">
    <name type="scientific">Heracleum sosnowskyi</name>
    <dbReference type="NCBI Taxonomy" id="360622"/>
    <lineage>
        <taxon>Eukaryota</taxon>
        <taxon>Viridiplantae</taxon>
        <taxon>Streptophyta</taxon>
        <taxon>Embryophyta</taxon>
        <taxon>Tracheophyta</taxon>
        <taxon>Spermatophyta</taxon>
        <taxon>Magnoliopsida</taxon>
        <taxon>eudicotyledons</taxon>
        <taxon>Gunneridae</taxon>
        <taxon>Pentapetalae</taxon>
        <taxon>asterids</taxon>
        <taxon>campanulids</taxon>
        <taxon>Apiales</taxon>
        <taxon>Apiaceae</taxon>
        <taxon>Apioideae</taxon>
        <taxon>apioid superclade</taxon>
        <taxon>Tordylieae</taxon>
        <taxon>Tordyliinae</taxon>
        <taxon>Heracleum</taxon>
    </lineage>
</organism>
<dbReference type="CDD" id="cd09034">
    <property type="entry name" value="BRO1_Alix_like"/>
    <property type="match status" value="1"/>
</dbReference>
<evidence type="ECO:0000313" key="4">
    <source>
        <dbReference type="Proteomes" id="UP001237642"/>
    </source>
</evidence>
<proteinExistence type="inferred from homology"/>
<dbReference type="PROSITE" id="PS51180">
    <property type="entry name" value="BRO1"/>
    <property type="match status" value="1"/>
</dbReference>
<dbReference type="InterPro" id="IPR038499">
    <property type="entry name" value="BRO1_sf"/>
</dbReference>
<reference evidence="3" key="1">
    <citation type="submission" date="2023-02" db="EMBL/GenBank/DDBJ databases">
        <title>Genome of toxic invasive species Heracleum sosnowskyi carries increased number of genes despite the absence of recent whole-genome duplications.</title>
        <authorList>
            <person name="Schelkunov M."/>
            <person name="Shtratnikova V."/>
            <person name="Makarenko M."/>
            <person name="Klepikova A."/>
            <person name="Omelchenko D."/>
            <person name="Novikova G."/>
            <person name="Obukhova E."/>
            <person name="Bogdanov V."/>
            <person name="Penin A."/>
            <person name="Logacheva M."/>
        </authorList>
    </citation>
    <scope>NUCLEOTIDE SEQUENCE</scope>
    <source>
        <strain evidence="3">Hsosn_3</strain>
        <tissue evidence="3">Leaf</tissue>
    </source>
</reference>
<dbReference type="Pfam" id="PF03097">
    <property type="entry name" value="BRO1"/>
    <property type="match status" value="1"/>
</dbReference>
<protein>
    <submittedName>
        <fullName evidence="3">BRO1 domain-containing protein</fullName>
    </submittedName>
</protein>
<sequence length="414" mass="46378">MGCTSSMYKNARKKKKKNIPQVTIFVPPLRVPVLSDDVNKMLRGLVPKALVDRISSLRNQIAFVAQDTGGTAVQELQGALEDYLPLIVGLTKRENGVQELVEFKWKNIEDGRHEVCAKDSWFELLSVVHMMATLTFSEANSKLISKDPTSDRVVASDSMSAAVDLLLKASGYLEFCIRDVLVHIPADIKRKMPKDLQEDVIGAISIQALAQGTEMQLGLAVESKKATLPVKRRLACEQLSYLGQAHFSLSKCINNGNENKQLLFIKWKYLEAKAAAYYYNGLIVDKGTNPSCHTTAVCCFLAAEELLTESKKACLNFCLAAPITRTPPLWGAMKHLNKKIPETAFKKSQMYGYLLDQEKGLHGVPELPEFELSLKPEEYELPETNEAWDREKWEIPGQTLKEHLIDSEDEMESD</sequence>
<dbReference type="InterPro" id="IPR004328">
    <property type="entry name" value="BRO1_dom"/>
</dbReference>